<dbReference type="EMBL" id="CAADFO010000007">
    <property type="protein sequence ID" value="VFK24142.1"/>
    <property type="molecule type" value="Genomic_DNA"/>
</dbReference>
<evidence type="ECO:0008006" key="4">
    <source>
        <dbReference type="Google" id="ProtNLM"/>
    </source>
</evidence>
<accession>A0A450X4A3</accession>
<dbReference type="Pfam" id="PF04255">
    <property type="entry name" value="DUF433"/>
    <property type="match status" value="1"/>
</dbReference>
<protein>
    <recommendedName>
        <fullName evidence="4">DUF433 domain-containing protein</fullName>
    </recommendedName>
</protein>
<dbReference type="InterPro" id="IPR009057">
    <property type="entry name" value="Homeodomain-like_sf"/>
</dbReference>
<dbReference type="EMBL" id="CAADFQ010000016">
    <property type="protein sequence ID" value="VFK30517.1"/>
    <property type="molecule type" value="Genomic_DNA"/>
</dbReference>
<gene>
    <name evidence="1" type="ORF">BECKMB1821G_GA0114241_100734</name>
    <name evidence="3" type="ORF">BECKMB1821H_GA0114242_101915</name>
    <name evidence="2" type="ORF">BECKMB1821I_GA0114274_101616</name>
</gene>
<dbReference type="EMBL" id="CAADGH010000019">
    <property type="protein sequence ID" value="VFK75283.1"/>
    <property type="molecule type" value="Genomic_DNA"/>
</dbReference>
<sequence length="70" mass="7874">MRDDTVINIDPEIMSGAPVFRGTRVPIQTFIEHLGSDEDLDNFFDGFPGVSREQVIKLADEIKERVLVLA</sequence>
<reference evidence="1" key="1">
    <citation type="submission" date="2019-02" db="EMBL/GenBank/DDBJ databases">
        <authorList>
            <person name="Gruber-Vodicka R. H."/>
            <person name="Seah K. B. B."/>
        </authorList>
    </citation>
    <scope>NUCLEOTIDE SEQUENCE</scope>
    <source>
        <strain evidence="1">BECK_BZ197</strain>
        <strain evidence="3">BECK_BZ198</strain>
        <strain evidence="2">BECK_BZ199</strain>
    </source>
</reference>
<dbReference type="Gene3D" id="1.10.10.10">
    <property type="entry name" value="Winged helix-like DNA-binding domain superfamily/Winged helix DNA-binding domain"/>
    <property type="match status" value="1"/>
</dbReference>
<dbReference type="SUPFAM" id="SSF46689">
    <property type="entry name" value="Homeodomain-like"/>
    <property type="match status" value="1"/>
</dbReference>
<evidence type="ECO:0000313" key="3">
    <source>
        <dbReference type="EMBL" id="VFK75283.1"/>
    </source>
</evidence>
<name>A0A450X4A3_9GAMM</name>
<evidence type="ECO:0000313" key="1">
    <source>
        <dbReference type="EMBL" id="VFK24142.1"/>
    </source>
</evidence>
<evidence type="ECO:0000313" key="2">
    <source>
        <dbReference type="EMBL" id="VFK30517.1"/>
    </source>
</evidence>
<dbReference type="AlphaFoldDB" id="A0A450X4A3"/>
<dbReference type="InterPro" id="IPR007367">
    <property type="entry name" value="DUF433"/>
</dbReference>
<organism evidence="1">
    <name type="scientific">Candidatus Kentrum sp. MB</name>
    <dbReference type="NCBI Taxonomy" id="2138164"/>
    <lineage>
        <taxon>Bacteria</taxon>
        <taxon>Pseudomonadati</taxon>
        <taxon>Pseudomonadota</taxon>
        <taxon>Gammaproteobacteria</taxon>
        <taxon>Candidatus Kentrum</taxon>
    </lineage>
</organism>
<proteinExistence type="predicted"/>
<dbReference type="InterPro" id="IPR036388">
    <property type="entry name" value="WH-like_DNA-bd_sf"/>
</dbReference>